<keyword evidence="6" id="KW-0496">Mitochondrion</keyword>
<evidence type="ECO:0000256" key="4">
    <source>
        <dbReference type="ARBA" id="ARBA00022803"/>
    </source>
</evidence>
<sequence length="223" mass="25227">MANLAFDLGEYKKAEALFVSVMQRLISNGTPENDIKVLHMSLKMAKIFEHQGDTGKAEHGYTFCLKHLQDKVDKGEEDEDVIVLWAMTMDWYARLLLSQSKHDKAFEYFLKAYEVSLKINGEKHEQTAVLLNDLGTISFMKGDNDGAIDYLTKATEIGKELPEMEELGSIHVNLGNVFIKKGLYDAAKKSCQEGWRLSKSRKNKESLVEANDCLDEINKLLSS</sequence>
<dbReference type="Pfam" id="PF13181">
    <property type="entry name" value="TPR_8"/>
    <property type="match status" value="1"/>
</dbReference>
<dbReference type="Gene3D" id="1.25.40.10">
    <property type="entry name" value="Tetratricopeptide repeat domain"/>
    <property type="match status" value="1"/>
</dbReference>
<dbReference type="SUPFAM" id="SSF48452">
    <property type="entry name" value="TPR-like"/>
    <property type="match status" value="1"/>
</dbReference>
<dbReference type="Pfam" id="PF13424">
    <property type="entry name" value="TPR_12"/>
    <property type="match status" value="1"/>
</dbReference>
<dbReference type="InterPro" id="IPR011990">
    <property type="entry name" value="TPR-like_helical_dom_sf"/>
</dbReference>
<dbReference type="GeneID" id="107217720"/>
<evidence type="ECO:0000256" key="2">
    <source>
        <dbReference type="ARBA" id="ARBA00008219"/>
    </source>
</evidence>
<gene>
    <name evidence="8" type="primary">LOC107217720</name>
</gene>
<dbReference type="Proteomes" id="UP000829291">
    <property type="component" value="Chromosome 2"/>
</dbReference>
<dbReference type="RefSeq" id="XP_046586963.1">
    <property type="nucleotide sequence ID" value="XM_046731007.1"/>
</dbReference>
<dbReference type="InterPro" id="IPR040395">
    <property type="entry name" value="TTC19"/>
</dbReference>
<keyword evidence="7" id="KW-1185">Reference proteome</keyword>
<evidence type="ECO:0000256" key="6">
    <source>
        <dbReference type="ARBA" id="ARBA00023128"/>
    </source>
</evidence>
<protein>
    <submittedName>
        <fullName evidence="8">Tetratricopeptide repeat protein 19 homolog, mitochondrial isoform X2</fullName>
    </submittedName>
</protein>
<evidence type="ECO:0000313" key="8">
    <source>
        <dbReference type="RefSeq" id="XP_046586963.1"/>
    </source>
</evidence>
<keyword evidence="4" id="KW-0802">TPR repeat</keyword>
<evidence type="ECO:0000256" key="3">
    <source>
        <dbReference type="ARBA" id="ARBA00022737"/>
    </source>
</evidence>
<dbReference type="PANTHER" id="PTHR13143:SF6">
    <property type="entry name" value="TETRATRICOPEPTIDE REPEAT PROTEIN 19, MITOCHONDRIAL"/>
    <property type="match status" value="1"/>
</dbReference>
<name>A0ABM3FG15_NEOLC</name>
<proteinExistence type="inferred from homology"/>
<dbReference type="InterPro" id="IPR019734">
    <property type="entry name" value="TPR_rpt"/>
</dbReference>
<keyword evidence="5" id="KW-0809">Transit peptide</keyword>
<organism evidence="7 8">
    <name type="scientific">Neodiprion lecontei</name>
    <name type="common">Redheaded pine sawfly</name>
    <dbReference type="NCBI Taxonomy" id="441921"/>
    <lineage>
        <taxon>Eukaryota</taxon>
        <taxon>Metazoa</taxon>
        <taxon>Ecdysozoa</taxon>
        <taxon>Arthropoda</taxon>
        <taxon>Hexapoda</taxon>
        <taxon>Insecta</taxon>
        <taxon>Pterygota</taxon>
        <taxon>Neoptera</taxon>
        <taxon>Endopterygota</taxon>
        <taxon>Hymenoptera</taxon>
        <taxon>Tenthredinoidea</taxon>
        <taxon>Diprionidae</taxon>
        <taxon>Diprioninae</taxon>
        <taxon>Neodiprion</taxon>
    </lineage>
</organism>
<evidence type="ECO:0000313" key="7">
    <source>
        <dbReference type="Proteomes" id="UP000829291"/>
    </source>
</evidence>
<accession>A0ABM3FG15</accession>
<comment type="subcellular location">
    <subcellularLocation>
        <location evidence="1">Mitochondrion</location>
    </subcellularLocation>
</comment>
<evidence type="ECO:0000256" key="5">
    <source>
        <dbReference type="ARBA" id="ARBA00022946"/>
    </source>
</evidence>
<comment type="similarity">
    <text evidence="2">Belongs to the TTC19 family.</text>
</comment>
<evidence type="ECO:0000256" key="1">
    <source>
        <dbReference type="ARBA" id="ARBA00004173"/>
    </source>
</evidence>
<reference evidence="8" key="1">
    <citation type="submission" date="2025-08" db="UniProtKB">
        <authorList>
            <consortium name="RefSeq"/>
        </authorList>
    </citation>
    <scope>IDENTIFICATION</scope>
    <source>
        <tissue evidence="8">Thorax and Abdomen</tissue>
    </source>
</reference>
<keyword evidence="3" id="KW-0677">Repeat</keyword>
<dbReference type="PANTHER" id="PTHR13143">
    <property type="entry name" value="TETRATRICOPEPTIDE REPEAT PROTEIN 19"/>
    <property type="match status" value="1"/>
</dbReference>
<dbReference type="SMART" id="SM00028">
    <property type="entry name" value="TPR"/>
    <property type="match status" value="2"/>
</dbReference>